<evidence type="ECO:0000256" key="4">
    <source>
        <dbReference type="HAMAP-Rule" id="MF_00083"/>
    </source>
</evidence>
<comment type="function">
    <text evidence="4">Hydrolyzes ribosome-free peptidyl-tRNAs (with 1 or more amino acids incorporated), which drop off the ribosome during protein synthesis, or as a result of ribosome stalling.</text>
</comment>
<dbReference type="GO" id="GO:0004045">
    <property type="term" value="F:peptidyl-tRNA hydrolase activity"/>
    <property type="evidence" value="ECO:0007669"/>
    <property type="project" value="UniProtKB-EC"/>
</dbReference>
<dbReference type="SUPFAM" id="SSF53178">
    <property type="entry name" value="Peptidyl-tRNA hydrolase-like"/>
    <property type="match status" value="1"/>
</dbReference>
<sequence>MSRGSAVLRLIVGLGNPGPEHAPQRHNVGFWLVDELARRHQERFGAESKLFGESARVRESGHDLRLLKPATFMNRSGKSVQAALNYWKIEPAEMLVVHDDLDLPAGVARLKFDGGHGGQNGLRDIMALLGHGRFHRLRLGIGHPGHKDRVTGWVLGRPGRDDEAAMLRAIDESLAVLPLVLGDRLNEAMKRLHTAVDRS</sequence>
<feature type="site" description="Discriminates between blocked and unblocked aminoacyl-tRNA" evidence="4">
    <location>
        <position position="16"/>
    </location>
</feature>
<comment type="subcellular location">
    <subcellularLocation>
        <location evidence="4">Cytoplasm</location>
    </subcellularLocation>
</comment>
<dbReference type="PANTHER" id="PTHR17224">
    <property type="entry name" value="PEPTIDYL-TRNA HYDROLASE"/>
    <property type="match status" value="1"/>
</dbReference>
<evidence type="ECO:0000256" key="3">
    <source>
        <dbReference type="ARBA" id="ARBA00022884"/>
    </source>
</evidence>
<keyword evidence="3 4" id="KW-0694">RNA-binding</keyword>
<comment type="catalytic activity">
    <reaction evidence="4">
        <text>an N-acyl-L-alpha-aminoacyl-tRNA + H2O = an N-acyl-L-amino acid + a tRNA + H(+)</text>
        <dbReference type="Rhea" id="RHEA:54448"/>
        <dbReference type="Rhea" id="RHEA-COMP:10123"/>
        <dbReference type="Rhea" id="RHEA-COMP:13883"/>
        <dbReference type="ChEBI" id="CHEBI:15377"/>
        <dbReference type="ChEBI" id="CHEBI:15378"/>
        <dbReference type="ChEBI" id="CHEBI:59874"/>
        <dbReference type="ChEBI" id="CHEBI:78442"/>
        <dbReference type="ChEBI" id="CHEBI:138191"/>
        <dbReference type="EC" id="3.1.1.29"/>
    </reaction>
</comment>
<name>A0ABT0GIA8_9GAMM</name>
<keyword evidence="6" id="KW-1185">Reference proteome</keyword>
<dbReference type="Pfam" id="PF01195">
    <property type="entry name" value="Pept_tRNA_hydro"/>
    <property type="match status" value="1"/>
</dbReference>
<dbReference type="InterPro" id="IPR001328">
    <property type="entry name" value="Pept_tRNA_hydro"/>
</dbReference>
<comment type="function">
    <text evidence="4">Catalyzes the release of premature peptidyl moieties from peptidyl-tRNA molecules trapped in stalled 50S ribosomal subunits, and thus maintains levels of free tRNAs and 50S ribosomes.</text>
</comment>
<evidence type="ECO:0000313" key="5">
    <source>
        <dbReference type="EMBL" id="MCK7594286.1"/>
    </source>
</evidence>
<feature type="site" description="Stabilizes the basic form of H active site to accept a proton" evidence="4">
    <location>
        <position position="99"/>
    </location>
</feature>
<dbReference type="EC" id="3.1.1.29" evidence="4"/>
<keyword evidence="1 4" id="KW-0820">tRNA-binding</keyword>
<comment type="similarity">
    <text evidence="4">Belongs to the PTH family.</text>
</comment>
<dbReference type="PANTHER" id="PTHR17224:SF1">
    <property type="entry name" value="PEPTIDYL-TRNA HYDROLASE"/>
    <property type="match status" value="1"/>
</dbReference>
<feature type="binding site" evidence="4">
    <location>
        <position position="72"/>
    </location>
    <ligand>
        <name>tRNA</name>
        <dbReference type="ChEBI" id="CHEBI:17843"/>
    </ligand>
</feature>
<comment type="subunit">
    <text evidence="4">Monomer.</text>
</comment>
<dbReference type="RefSeq" id="WP_248209652.1">
    <property type="nucleotide sequence ID" value="NZ_JALNMH010000009.1"/>
</dbReference>
<dbReference type="Gene3D" id="3.40.50.1470">
    <property type="entry name" value="Peptidyl-tRNA hydrolase"/>
    <property type="match status" value="1"/>
</dbReference>
<comment type="caution">
    <text evidence="5">The sequence shown here is derived from an EMBL/GenBank/DDBJ whole genome shotgun (WGS) entry which is preliminary data.</text>
</comment>
<dbReference type="InterPro" id="IPR036416">
    <property type="entry name" value="Pept_tRNA_hydro_sf"/>
</dbReference>
<protein>
    <recommendedName>
        <fullName evidence="4">Peptidyl-tRNA hydrolase</fullName>
        <shortName evidence="4">Pth</shortName>
        <ecNumber evidence="4">3.1.1.29</ecNumber>
    </recommendedName>
</protein>
<dbReference type="EMBL" id="JALNMH010000009">
    <property type="protein sequence ID" value="MCK7594286.1"/>
    <property type="molecule type" value="Genomic_DNA"/>
</dbReference>
<dbReference type="CDD" id="cd00462">
    <property type="entry name" value="PTH"/>
    <property type="match status" value="1"/>
</dbReference>
<feature type="active site" description="Proton acceptor" evidence="4">
    <location>
        <position position="26"/>
    </location>
</feature>
<dbReference type="NCBIfam" id="TIGR00447">
    <property type="entry name" value="pth"/>
    <property type="match status" value="1"/>
</dbReference>
<reference evidence="5" key="1">
    <citation type="submission" date="2022-04" db="EMBL/GenBank/DDBJ databases">
        <title>Lysobacter sp. CAU 1642 isolated from sea sand.</title>
        <authorList>
            <person name="Kim W."/>
        </authorList>
    </citation>
    <scope>NUCLEOTIDE SEQUENCE</scope>
    <source>
        <strain evidence="5">CAU 1642</strain>
    </source>
</reference>
<feature type="binding site" evidence="4">
    <location>
        <position position="120"/>
    </location>
    <ligand>
        <name>tRNA</name>
        <dbReference type="ChEBI" id="CHEBI:17843"/>
    </ligand>
</feature>
<evidence type="ECO:0000256" key="2">
    <source>
        <dbReference type="ARBA" id="ARBA00022801"/>
    </source>
</evidence>
<keyword evidence="4" id="KW-0963">Cytoplasm</keyword>
<proteinExistence type="inferred from homology"/>
<dbReference type="Proteomes" id="UP001431449">
    <property type="component" value="Unassembled WGS sequence"/>
</dbReference>
<accession>A0ABT0GIA8</accession>
<gene>
    <name evidence="4 5" type="primary">pth</name>
    <name evidence="5" type="ORF">M0G41_11470</name>
</gene>
<feature type="binding site" evidence="4">
    <location>
        <position position="74"/>
    </location>
    <ligand>
        <name>tRNA</name>
        <dbReference type="ChEBI" id="CHEBI:17843"/>
    </ligand>
</feature>
<dbReference type="HAMAP" id="MF_00083">
    <property type="entry name" value="Pept_tRNA_hydro_bact"/>
    <property type="match status" value="1"/>
</dbReference>
<evidence type="ECO:0000256" key="1">
    <source>
        <dbReference type="ARBA" id="ARBA00022555"/>
    </source>
</evidence>
<organism evidence="5 6">
    <name type="scientific">Pseudomarimonas salicorniae</name>
    <dbReference type="NCBI Taxonomy" id="2933270"/>
    <lineage>
        <taxon>Bacteria</taxon>
        <taxon>Pseudomonadati</taxon>
        <taxon>Pseudomonadota</taxon>
        <taxon>Gammaproteobacteria</taxon>
        <taxon>Lysobacterales</taxon>
        <taxon>Lysobacteraceae</taxon>
        <taxon>Pseudomarimonas</taxon>
    </lineage>
</organism>
<keyword evidence="2 4" id="KW-0378">Hydrolase</keyword>
<evidence type="ECO:0000313" key="6">
    <source>
        <dbReference type="Proteomes" id="UP001431449"/>
    </source>
</evidence>
<feature type="binding site" evidence="4">
    <location>
        <position position="21"/>
    </location>
    <ligand>
        <name>tRNA</name>
        <dbReference type="ChEBI" id="CHEBI:17843"/>
    </ligand>
</feature>